<dbReference type="NCBIfam" id="TIGR00462">
    <property type="entry name" value="genX"/>
    <property type="match status" value="1"/>
</dbReference>
<dbReference type="SUPFAM" id="SSF55681">
    <property type="entry name" value="Class II aaRS and biotin synthetases"/>
    <property type="match status" value="1"/>
</dbReference>
<dbReference type="GO" id="GO:0005524">
    <property type="term" value="F:ATP binding"/>
    <property type="evidence" value="ECO:0007669"/>
    <property type="project" value="UniProtKB-KW"/>
</dbReference>
<comment type="caution">
    <text evidence="6">The sequence shown here is derived from an EMBL/GenBank/DDBJ whole genome shotgun (WGS) entry which is preliminary data.</text>
</comment>
<name>A0A5D3WKS4_9BACT</name>
<dbReference type="InterPro" id="IPR004364">
    <property type="entry name" value="Aa-tRNA-synt_II"/>
</dbReference>
<evidence type="ECO:0000259" key="5">
    <source>
        <dbReference type="PROSITE" id="PS50862"/>
    </source>
</evidence>
<evidence type="ECO:0000256" key="3">
    <source>
        <dbReference type="ARBA" id="ARBA00022840"/>
    </source>
</evidence>
<dbReference type="PANTHER" id="PTHR42918:SF6">
    <property type="entry name" value="ELONGATION FACTOR P--(R)-BETA-LYSINE LIGASE"/>
    <property type="match status" value="1"/>
</dbReference>
<sequence>MDLNWQLARKRPVLEQRARILQRIRAFFVADGFVEVTTAHRIPGNAPECHIDPEEAGDWYLHTSPELCMKRLLAAGYAKIFQICQCWRKGERGRLHLPEFTLLEWYRSDTDYQTLMTDCQRLLAALAPEGRLTWQGETIDLSPPWEVLTVAEAFRRHAGMAVERALADDRFEELLSERVEPALGRPRPTLLCDYPLPLAALARRKPGQPDVAERFELYIAGMELANGFSELTDPDEQRRRFEAEERARRAAGKPAVPSAERFLAELEHLDRAAGIALGVDRLVMLLTGRTDIAEVVAFPPEAL</sequence>
<dbReference type="GO" id="GO:0005829">
    <property type="term" value="C:cytosol"/>
    <property type="evidence" value="ECO:0007669"/>
    <property type="project" value="TreeGrafter"/>
</dbReference>
<organism evidence="6 7">
    <name type="scientific">Geothermobacter ehrlichii</name>
    <dbReference type="NCBI Taxonomy" id="213224"/>
    <lineage>
        <taxon>Bacteria</taxon>
        <taxon>Pseudomonadati</taxon>
        <taxon>Thermodesulfobacteriota</taxon>
        <taxon>Desulfuromonadia</taxon>
        <taxon>Desulfuromonadales</taxon>
        <taxon>Geothermobacteraceae</taxon>
        <taxon>Geothermobacter</taxon>
    </lineage>
</organism>
<dbReference type="InterPro" id="IPR006195">
    <property type="entry name" value="aa-tRNA-synth_II"/>
</dbReference>
<dbReference type="GO" id="GO:0006430">
    <property type="term" value="P:lysyl-tRNA aminoacylation"/>
    <property type="evidence" value="ECO:0007669"/>
    <property type="project" value="InterPro"/>
</dbReference>
<dbReference type="InterPro" id="IPR045864">
    <property type="entry name" value="aa-tRNA-synth_II/BPL/LPL"/>
</dbReference>
<feature type="region of interest" description="Disordered" evidence="4">
    <location>
        <begin position="231"/>
        <end position="251"/>
    </location>
</feature>
<keyword evidence="6" id="KW-0030">Aminoacyl-tRNA synthetase</keyword>
<dbReference type="AlphaFoldDB" id="A0A5D3WKS4"/>
<keyword evidence="1" id="KW-0436">Ligase</keyword>
<dbReference type="Proteomes" id="UP000324159">
    <property type="component" value="Unassembled WGS sequence"/>
</dbReference>
<dbReference type="PROSITE" id="PS50862">
    <property type="entry name" value="AA_TRNA_LIGASE_II"/>
    <property type="match status" value="1"/>
</dbReference>
<dbReference type="GO" id="GO:0000049">
    <property type="term" value="F:tRNA binding"/>
    <property type="evidence" value="ECO:0007669"/>
    <property type="project" value="TreeGrafter"/>
</dbReference>
<keyword evidence="3" id="KW-0067">ATP-binding</keyword>
<dbReference type="InterPro" id="IPR004525">
    <property type="entry name" value="EpmA"/>
</dbReference>
<evidence type="ECO:0000256" key="1">
    <source>
        <dbReference type="ARBA" id="ARBA00022598"/>
    </source>
</evidence>
<feature type="domain" description="Aminoacyl-transfer RNA synthetases class-II family profile" evidence="5">
    <location>
        <begin position="17"/>
        <end position="300"/>
    </location>
</feature>
<evidence type="ECO:0000256" key="2">
    <source>
        <dbReference type="ARBA" id="ARBA00022741"/>
    </source>
</evidence>
<reference evidence="6 7" key="1">
    <citation type="submission" date="2019-07" db="EMBL/GenBank/DDBJ databases">
        <title>Genomic Encyclopedia of Type Strains, Phase IV (KMG-IV): sequencing the most valuable type-strain genomes for metagenomic binning, comparative biology and taxonomic classification.</title>
        <authorList>
            <person name="Goeker M."/>
        </authorList>
    </citation>
    <scope>NUCLEOTIDE SEQUENCE [LARGE SCALE GENOMIC DNA]</scope>
    <source>
        <strain evidence="6 7">SS015</strain>
    </source>
</reference>
<protein>
    <submittedName>
        <fullName evidence="6">Lysyl-tRNA synthetase class 2</fullName>
    </submittedName>
</protein>
<dbReference type="PANTHER" id="PTHR42918">
    <property type="entry name" value="LYSYL-TRNA SYNTHETASE"/>
    <property type="match status" value="1"/>
</dbReference>
<keyword evidence="2" id="KW-0547">Nucleotide-binding</keyword>
<dbReference type="GO" id="GO:0004824">
    <property type="term" value="F:lysine-tRNA ligase activity"/>
    <property type="evidence" value="ECO:0007669"/>
    <property type="project" value="InterPro"/>
</dbReference>
<dbReference type="Gene3D" id="3.30.930.10">
    <property type="entry name" value="Bira Bifunctional Protein, Domain 2"/>
    <property type="match status" value="1"/>
</dbReference>
<keyword evidence="7" id="KW-1185">Reference proteome</keyword>
<evidence type="ECO:0000313" key="7">
    <source>
        <dbReference type="Proteomes" id="UP000324159"/>
    </source>
</evidence>
<dbReference type="Pfam" id="PF00152">
    <property type="entry name" value="tRNA-synt_2"/>
    <property type="match status" value="1"/>
</dbReference>
<accession>A0A5D3WKS4</accession>
<dbReference type="EMBL" id="VNIB01000004">
    <property type="protein sequence ID" value="TYO98988.1"/>
    <property type="molecule type" value="Genomic_DNA"/>
</dbReference>
<dbReference type="RefSeq" id="WP_148895452.1">
    <property type="nucleotide sequence ID" value="NZ_VNIB01000004.1"/>
</dbReference>
<evidence type="ECO:0000313" key="6">
    <source>
        <dbReference type="EMBL" id="TYO98988.1"/>
    </source>
</evidence>
<gene>
    <name evidence="6" type="ORF">EDC39_104112</name>
</gene>
<evidence type="ECO:0000256" key="4">
    <source>
        <dbReference type="SAM" id="MobiDB-lite"/>
    </source>
</evidence>
<proteinExistence type="predicted"/>
<dbReference type="OrthoDB" id="9802326at2"/>
<feature type="compositionally biased region" description="Basic and acidic residues" evidence="4">
    <location>
        <begin position="235"/>
        <end position="248"/>
    </location>
</feature>